<reference evidence="4 5" key="1">
    <citation type="journal article" date="2013" name="Nat. Commun.">
        <title>The evolution and pathogenic mechanisms of the rice sheath blight pathogen.</title>
        <authorList>
            <person name="Zheng A."/>
            <person name="Lin R."/>
            <person name="Xu L."/>
            <person name="Qin P."/>
            <person name="Tang C."/>
            <person name="Ai P."/>
            <person name="Zhang D."/>
            <person name="Liu Y."/>
            <person name="Sun Z."/>
            <person name="Feng H."/>
            <person name="Wang Y."/>
            <person name="Chen Y."/>
            <person name="Liang X."/>
            <person name="Fu R."/>
            <person name="Li Q."/>
            <person name="Zhang J."/>
            <person name="Yu X."/>
            <person name="Xie Z."/>
            <person name="Ding L."/>
            <person name="Guan P."/>
            <person name="Tang J."/>
            <person name="Liang Y."/>
            <person name="Wang S."/>
            <person name="Deng Q."/>
            <person name="Li S."/>
            <person name="Zhu J."/>
            <person name="Wang L."/>
            <person name="Liu H."/>
            <person name="Li P."/>
        </authorList>
    </citation>
    <scope>NUCLEOTIDE SEQUENCE [LARGE SCALE GENOMIC DNA]</scope>
    <source>
        <strain evidence="5">AG-1 IA</strain>
    </source>
</reference>
<evidence type="ECO:0000313" key="5">
    <source>
        <dbReference type="Proteomes" id="UP000011668"/>
    </source>
</evidence>
<comment type="caution">
    <text evidence="4">The sequence shown here is derived from an EMBL/GenBank/DDBJ whole genome shotgun (WGS) entry which is preliminary data.</text>
</comment>
<dbReference type="HOGENOM" id="CLU_018785_1_0_1"/>
<feature type="region of interest" description="Disordered" evidence="2">
    <location>
        <begin position="197"/>
        <end position="259"/>
    </location>
</feature>
<evidence type="ECO:0000259" key="3">
    <source>
        <dbReference type="SMART" id="SM00066"/>
    </source>
</evidence>
<dbReference type="InterPro" id="IPR036864">
    <property type="entry name" value="Zn2-C6_fun-type_DNA-bd_sf"/>
</dbReference>
<evidence type="ECO:0000313" key="4">
    <source>
        <dbReference type="EMBL" id="ELU42856.1"/>
    </source>
</evidence>
<dbReference type="GO" id="GO:0000981">
    <property type="term" value="F:DNA-binding transcription factor activity, RNA polymerase II-specific"/>
    <property type="evidence" value="ECO:0007669"/>
    <property type="project" value="InterPro"/>
</dbReference>
<accession>L8WXR1</accession>
<feature type="domain" description="Zn(2)-C6 fungal-type" evidence="3">
    <location>
        <begin position="149"/>
        <end position="192"/>
    </location>
</feature>
<dbReference type="CDD" id="cd00067">
    <property type="entry name" value="GAL4"/>
    <property type="match status" value="1"/>
</dbReference>
<dbReference type="STRING" id="983506.L8WXR1"/>
<name>L8WXR1_THACA</name>
<gene>
    <name evidence="4" type="ORF">AG1IA_03115</name>
</gene>
<proteinExistence type="predicted"/>
<dbReference type="InterPro" id="IPR001138">
    <property type="entry name" value="Zn2Cys6_DnaBD"/>
</dbReference>
<keyword evidence="5" id="KW-1185">Reference proteome</keyword>
<organism evidence="4 5">
    <name type="scientific">Thanatephorus cucumeris (strain AG1-IA)</name>
    <name type="common">Rice sheath blight fungus</name>
    <name type="synonym">Rhizoctonia solani</name>
    <dbReference type="NCBI Taxonomy" id="983506"/>
    <lineage>
        <taxon>Eukaryota</taxon>
        <taxon>Fungi</taxon>
        <taxon>Dikarya</taxon>
        <taxon>Basidiomycota</taxon>
        <taxon>Agaricomycotina</taxon>
        <taxon>Agaricomycetes</taxon>
        <taxon>Cantharellales</taxon>
        <taxon>Ceratobasidiaceae</taxon>
        <taxon>Rhizoctonia</taxon>
        <taxon>Rhizoctonia solani AG-1</taxon>
    </lineage>
</organism>
<dbReference type="Pfam" id="PF00172">
    <property type="entry name" value="Zn_clus"/>
    <property type="match status" value="1"/>
</dbReference>
<dbReference type="SMART" id="SM00066">
    <property type="entry name" value="GAL4"/>
    <property type="match status" value="1"/>
</dbReference>
<evidence type="ECO:0000256" key="2">
    <source>
        <dbReference type="SAM" id="MobiDB-lite"/>
    </source>
</evidence>
<dbReference type="PANTHER" id="PTHR37534">
    <property type="entry name" value="TRANSCRIPTIONAL ACTIVATOR PROTEIN UGA3"/>
    <property type="match status" value="1"/>
</dbReference>
<dbReference type="EMBL" id="AFRT01000696">
    <property type="protein sequence ID" value="ELU42856.1"/>
    <property type="molecule type" value="Genomic_DNA"/>
</dbReference>
<dbReference type="AlphaFoldDB" id="L8WXR1"/>
<dbReference type="SUPFAM" id="SSF57701">
    <property type="entry name" value="Zn2/Cys6 DNA-binding domain"/>
    <property type="match status" value="1"/>
</dbReference>
<keyword evidence="1" id="KW-0539">Nucleus</keyword>
<dbReference type="Proteomes" id="UP000011668">
    <property type="component" value="Unassembled WGS sequence"/>
</dbReference>
<sequence length="786" mass="87224">MQEPAQVPGASAIRSRGCSLLFAQPIGPSLESPRESVIDLAEIPPATVPMRNDMVVNEILQLSNKRARDSPGSLGLANLFPEPIGSDSLNPSQLYSAWGHRSITCTRRLAYKTSSKNAWVTPSIYCGLLLRWTIRLQLYSHSMTIRSTARFSTGCYTCKRRKKCDEQKPCCLRCANSGYECEGYPTFESRIRRVTFGPAADTGPKPSTGGLGPSTSTIAPVFSPNRESELSTLSSLSDGASSGLSEGYQAPTRDFQPNSHTPVVEPIVLQKSFSEPISYPDNDQFVTMDTLDSHSRALGLYQDQPFLESSLGSSLRSLRGSSITDSDSSITSTSGQAGLPNSVFSLSRSDSQSPKVIETGLNSQPIGLSDGPSWPSILWHNDDDDDSVANDDDEDPEGIRPWFESSTYLTLLSPPQDAHWVRFVAFEPLKVAGMIREGVIMQFASSPEVRTRICLIANLIGRLSKSPELGHRETSIVWMLRTQAHQHIKDFHSEGPAMEHARDMQNAHRVLDSMMEIVLIERYSGPLSNIVALMGAVAPVFRRACSEPSNQLVNLPNILASPGLNLQHFAATDVLISLATARPMFFKYDVKCTPQTYAQLLKGDYGLRWLHGAPDHFIVLVAWINALHEDYGTNVDPKYITEIESQIRSTNIKMDSASEAILLVLRNQVLSGAQADDPRVMRAVRSFVYIVGGIRPGRNPDCFLFIPIMTHDRKIIRQRLLGLRECSNYGTTCYECLRVLEDVWARTRAEDRPAVWSDLRRFTWYTSPMRGLSLCWAFAIFEVMEA</sequence>
<dbReference type="GO" id="GO:0008270">
    <property type="term" value="F:zinc ion binding"/>
    <property type="evidence" value="ECO:0007669"/>
    <property type="project" value="InterPro"/>
</dbReference>
<dbReference type="OrthoDB" id="5419315at2759"/>
<protein>
    <submittedName>
        <fullName evidence="4">Fungal zn(2)-Cys(6) binuclear cluster domain-containing protein</fullName>
    </submittedName>
</protein>
<feature type="compositionally biased region" description="Low complexity" evidence="2">
    <location>
        <begin position="230"/>
        <end position="247"/>
    </location>
</feature>
<dbReference type="PANTHER" id="PTHR37534:SF46">
    <property type="entry name" value="ZN(II)2CYS6 TRANSCRIPTION FACTOR (EUROFUNG)"/>
    <property type="match status" value="1"/>
</dbReference>
<evidence type="ECO:0000256" key="1">
    <source>
        <dbReference type="ARBA" id="ARBA00023242"/>
    </source>
</evidence>